<dbReference type="STRING" id="33097.A0A150G5T1"/>
<dbReference type="InterPro" id="IPR039804">
    <property type="entry name" value="RING-CH-C4HC3_LTN1"/>
</dbReference>
<dbReference type="SUPFAM" id="SSF57850">
    <property type="entry name" value="RING/U-box"/>
    <property type="match status" value="1"/>
</dbReference>
<dbReference type="OrthoDB" id="6108at2759"/>
<dbReference type="GO" id="GO:0061630">
    <property type="term" value="F:ubiquitin protein ligase activity"/>
    <property type="evidence" value="ECO:0007669"/>
    <property type="project" value="UniProtKB-UniRule"/>
</dbReference>
<feature type="compositionally biased region" description="Acidic residues" evidence="16">
    <location>
        <begin position="984"/>
        <end position="1006"/>
    </location>
</feature>
<evidence type="ECO:0000259" key="17">
    <source>
        <dbReference type="PROSITE" id="PS50089"/>
    </source>
</evidence>
<feature type="compositionally biased region" description="Low complexity" evidence="16">
    <location>
        <begin position="569"/>
        <end position="582"/>
    </location>
</feature>
<keyword evidence="10" id="KW-0677">Repeat</keyword>
<evidence type="ECO:0000256" key="13">
    <source>
        <dbReference type="ARBA" id="ARBA00022833"/>
    </source>
</evidence>
<dbReference type="GO" id="GO:0005829">
    <property type="term" value="C:cytosol"/>
    <property type="evidence" value="ECO:0007669"/>
    <property type="project" value="UniProtKB-SubCell"/>
</dbReference>
<dbReference type="PANTHER" id="PTHR12389">
    <property type="entry name" value="ZINC FINGER PROTEIN 294"/>
    <property type="match status" value="1"/>
</dbReference>
<evidence type="ECO:0000256" key="1">
    <source>
        <dbReference type="ARBA" id="ARBA00000900"/>
    </source>
</evidence>
<comment type="pathway">
    <text evidence="3 15">Protein modification; protein ubiquitination.</text>
</comment>
<evidence type="ECO:0000256" key="14">
    <source>
        <dbReference type="PROSITE-ProRule" id="PRU00175"/>
    </source>
</evidence>
<dbReference type="GO" id="GO:0016567">
    <property type="term" value="P:protein ubiquitination"/>
    <property type="evidence" value="ECO:0007669"/>
    <property type="project" value="UniProtKB-UniPathway"/>
</dbReference>
<dbReference type="InterPro" id="IPR001841">
    <property type="entry name" value="Znf_RING"/>
</dbReference>
<feature type="compositionally biased region" description="Acidic residues" evidence="16">
    <location>
        <begin position="776"/>
        <end position="788"/>
    </location>
</feature>
<dbReference type="GO" id="GO:0043023">
    <property type="term" value="F:ribosomal large subunit binding"/>
    <property type="evidence" value="ECO:0007669"/>
    <property type="project" value="TreeGrafter"/>
</dbReference>
<dbReference type="Proteomes" id="UP000075714">
    <property type="component" value="Unassembled WGS sequence"/>
</dbReference>
<dbReference type="CDD" id="cd16491">
    <property type="entry name" value="RING-CH-C4HC3_LTN1"/>
    <property type="match status" value="1"/>
</dbReference>
<dbReference type="Pfam" id="PF23009">
    <property type="entry name" value="UBC_like"/>
    <property type="match status" value="1"/>
</dbReference>
<dbReference type="GO" id="GO:0008270">
    <property type="term" value="F:zinc ion binding"/>
    <property type="evidence" value="ECO:0007669"/>
    <property type="project" value="UniProtKB-KW"/>
</dbReference>
<dbReference type="GO" id="GO:1990112">
    <property type="term" value="C:RQC complex"/>
    <property type="evidence" value="ECO:0007669"/>
    <property type="project" value="UniProtKB-UniRule"/>
</dbReference>
<evidence type="ECO:0000256" key="9">
    <source>
        <dbReference type="ARBA" id="ARBA00022723"/>
    </source>
</evidence>
<dbReference type="PANTHER" id="PTHR12389:SF0">
    <property type="entry name" value="E3 UBIQUITIN-PROTEIN LIGASE LISTERIN"/>
    <property type="match status" value="1"/>
</dbReference>
<evidence type="ECO:0000256" key="6">
    <source>
        <dbReference type="ARBA" id="ARBA00017157"/>
    </source>
</evidence>
<dbReference type="UniPathway" id="UPA00143"/>
<feature type="compositionally biased region" description="Gly residues" evidence="16">
    <location>
        <begin position="1277"/>
        <end position="1292"/>
    </location>
</feature>
<dbReference type="Gene3D" id="3.30.40.10">
    <property type="entry name" value="Zinc/RING finger domain, C3HC4 (zinc finger)"/>
    <property type="match status" value="1"/>
</dbReference>
<dbReference type="InterPro" id="IPR054478">
    <property type="entry name" value="LTN1_UBC"/>
</dbReference>
<dbReference type="InterPro" id="IPR013083">
    <property type="entry name" value="Znf_RING/FYVE/PHD"/>
</dbReference>
<feature type="region of interest" description="Disordered" evidence="16">
    <location>
        <begin position="973"/>
        <end position="1024"/>
    </location>
</feature>
<comment type="catalytic activity">
    <reaction evidence="1 15">
        <text>S-ubiquitinyl-[E2 ubiquitin-conjugating enzyme]-L-cysteine + [acceptor protein]-L-lysine = [E2 ubiquitin-conjugating enzyme]-L-cysteine + N(6)-ubiquitinyl-[acceptor protein]-L-lysine.</text>
        <dbReference type="EC" id="2.3.2.27"/>
    </reaction>
</comment>
<comment type="subunit">
    <text evidence="15">Component of the ribosome quality control complex (RQC).</text>
</comment>
<gene>
    <name evidence="18" type="ORF">GPECTOR_61g848</name>
</gene>
<keyword evidence="9 15" id="KW-0479">Metal-binding</keyword>
<feature type="region of interest" description="Disordered" evidence="16">
    <location>
        <begin position="1272"/>
        <end position="1302"/>
    </location>
</feature>
<feature type="region of interest" description="Disordered" evidence="16">
    <location>
        <begin position="558"/>
        <end position="591"/>
    </location>
</feature>
<evidence type="ECO:0000256" key="16">
    <source>
        <dbReference type="SAM" id="MobiDB-lite"/>
    </source>
</evidence>
<comment type="subcellular location">
    <subcellularLocation>
        <location evidence="2">Cytoplasm</location>
        <location evidence="2">Cytosol</location>
    </subcellularLocation>
</comment>
<dbReference type="InterPro" id="IPR054477">
    <property type="entry name" value="LTN1_E3_ligase_6th"/>
</dbReference>
<keyword evidence="8 15" id="KW-0808">Transferase</keyword>
<sequence>MAGAPCQCLNAFLHEMLPPVSFPPPPQNLRSLIPSRSTADLLTALPPWIYMYRRLILDPSRAVRSDAAATLSVLLASLGKAIAPHLKALMGPWWLAMYDPYGDAAAASRAAFAASFPAGRRQLDVVLYCRTELMSYLRDQLAATPQQLGDARKDSPEELEERHERVQAAGLAALAALIEQLTAPPPAAPAAAAAPADEAATAAAAAAAAPPAGADDLLAAVRERSPGLLHDCAAEAAACVLGALGEKEPGNHGAMWEAVLTYGKFCPDGWRHVNLRKMLLPRLYSLLRHGCFGSAPASLPALLPLLPLLPGGTLGPAPDVLAAVLDAVWAGMQDPACGSRPAKAACLTAYRECLAWGLASSGRLSATPDAAASSGADGGGGGDAPGYCRALLRATLAQHVLPAALRPGPGGEAAAGLVSELVQALAAAAAAVSGGGGAAVALPCVSEAVQQYVSGELGRLVVAEAGSGGGGEAGALAAACDGTTELLTRLKAGAAPAGSEVAAEVAAAATSGLMAAGAGGLPPAASQLLATLLREYGKGLSPATMLAAAAAAATAAVAGPGGAAGGPSEGAAPATPATPADGDAGGLGQRTGSAGAGSFNLDSLVASYNSGPLQGPSAEATADLLVAFCHTHDDSPALWDQVLAGLLSPGPQRALAGGASAQQLQRLLLLLQRCAAAAAKEPLGGPGAADDACWGSDCLDALAVGLARGLAQQGEGEGERGGSQRRSAAGAVLSAALGGNAAGLVMLRPAAAAAALAALAAHLDAAGSLTATGSNSDEEEAEQGEESGEGSGGAALAAAAAAAAVSALRGPLCAARSGLWRLLPDAASAAVAGGAGAGGGGGGGAGWGGPPLRPRAWAAHAAALLRAAPGGAGQRSAALDELLGARREWRCWGRYATGDAAATAAAAEEEEGPRPLPSVEYLARLTEAAGAEVVLAGGQQAQQQRGEQGGAGGRVWALLELLCAHHAATAAAAAAADDGTSGGGEEEEEEEEDGSESEDGDEEEDGGERRRSGAGAGSSGAAALGPSWRRAVGRAADALLRHLLSEAALEAGGRGAGPSGDGAYGALLRSLLDDLAEGCRGGSAVAEAASCSSSAAASALDLEAQLPPAQAAFLDALVHVLSRLDRASPPVAYRMLLGGSLLGAVTLADAVGSGGAAAAPSSSAGEIELPEYDGDDVAYLTAGGVRPEMAALLQPPSTASTAAGGRAAAAAATCSGSDTRVYLTAWALLLAHALELDPGSRGLAVLRQLLREAGHLVTGLLGQLLPQLGLQKQGRAQGPGGARGARGGGGAAAGTPPTPASAAATAAADADGWQLSEVLREVGLPAGRHAGRATCRALYRAVLRALPATARGWFNDLRDRGLAAAVEAYTAAVEGPALLAAEMASVQALSRRAAADSEGKFTVRASSVSREVVAVMEVEDGAVLELLVRLPACLPLRAPEVECRRKVGVDETRLRKWLLSIATFLRHQNGSVADAIGLWKRNVDSEFAGVEACLICYSVISSVNAQLPRLVCRTCNVRFHPACLYKWFKSAGKSQCPHCQALW</sequence>
<comment type="similarity">
    <text evidence="4 15">Belongs to the LTN1 family.</text>
</comment>
<feature type="domain" description="RING-type" evidence="17">
    <location>
        <begin position="1493"/>
        <end position="1540"/>
    </location>
</feature>
<dbReference type="Pfam" id="PF22999">
    <property type="entry name" value="LTN1_E3_ligase_6th"/>
    <property type="match status" value="1"/>
</dbReference>
<organism evidence="18 19">
    <name type="scientific">Gonium pectorale</name>
    <name type="common">Green alga</name>
    <dbReference type="NCBI Taxonomy" id="33097"/>
    <lineage>
        <taxon>Eukaryota</taxon>
        <taxon>Viridiplantae</taxon>
        <taxon>Chlorophyta</taxon>
        <taxon>core chlorophytes</taxon>
        <taxon>Chlorophyceae</taxon>
        <taxon>CS clade</taxon>
        <taxon>Chlamydomonadales</taxon>
        <taxon>Volvocaceae</taxon>
        <taxon>Gonium</taxon>
    </lineage>
</organism>
<dbReference type="EC" id="2.3.2.27" evidence="5 15"/>
<protein>
    <recommendedName>
        <fullName evidence="6 15">E3 ubiquitin-protein ligase listerin</fullName>
        <ecNumber evidence="5 15">2.3.2.27</ecNumber>
    </recommendedName>
    <alternativeName>
        <fullName evidence="15">RING-type E3 ubiquitin transferase listerin</fullName>
    </alternativeName>
</protein>
<accession>A0A150G5T1</accession>
<proteinExistence type="inferred from homology"/>
<dbReference type="GO" id="GO:1990116">
    <property type="term" value="P:ribosome-associated ubiquitin-dependent protein catabolic process"/>
    <property type="evidence" value="ECO:0007669"/>
    <property type="project" value="UniProtKB-UniRule"/>
</dbReference>
<dbReference type="FunFam" id="3.30.40.10:FF:000038">
    <property type="entry name" value="E3 ubiquitin-protein ligase listerin"/>
    <property type="match status" value="1"/>
</dbReference>
<reference evidence="19" key="1">
    <citation type="journal article" date="2016" name="Nat. Commun.">
        <title>The Gonium pectorale genome demonstrates co-option of cell cycle regulation during the evolution of multicellularity.</title>
        <authorList>
            <person name="Hanschen E.R."/>
            <person name="Marriage T.N."/>
            <person name="Ferris P.J."/>
            <person name="Hamaji T."/>
            <person name="Toyoda A."/>
            <person name="Fujiyama A."/>
            <person name="Neme R."/>
            <person name="Noguchi H."/>
            <person name="Minakuchi Y."/>
            <person name="Suzuki M."/>
            <person name="Kawai-Toyooka H."/>
            <person name="Smith D.R."/>
            <person name="Sparks H."/>
            <person name="Anderson J."/>
            <person name="Bakaric R."/>
            <person name="Luria V."/>
            <person name="Karger A."/>
            <person name="Kirschner M.W."/>
            <person name="Durand P.M."/>
            <person name="Michod R.E."/>
            <person name="Nozaki H."/>
            <person name="Olson B.J."/>
        </authorList>
    </citation>
    <scope>NUCLEOTIDE SEQUENCE [LARGE SCALE GENOMIC DNA]</scope>
    <source>
        <strain evidence="19">NIES-2863</strain>
    </source>
</reference>
<comment type="function">
    <text evidence="15">E3 ubiquitin-protein ligase. Component of the ribosome quality control complex (RQC), a ribosome-associated complex that mediates ubiquitination and extraction of incompletely synthesized nascent chains for proteasomal degradation.</text>
</comment>
<keyword evidence="7" id="KW-0963">Cytoplasm</keyword>
<dbReference type="InterPro" id="IPR039795">
    <property type="entry name" value="LTN1/Rkr1"/>
</dbReference>
<dbReference type="EMBL" id="LSYV01000062">
    <property type="protein sequence ID" value="KXZ44895.1"/>
    <property type="molecule type" value="Genomic_DNA"/>
</dbReference>
<evidence type="ECO:0000256" key="3">
    <source>
        <dbReference type="ARBA" id="ARBA00004906"/>
    </source>
</evidence>
<dbReference type="GO" id="GO:0072344">
    <property type="term" value="P:rescue of stalled ribosome"/>
    <property type="evidence" value="ECO:0007669"/>
    <property type="project" value="UniProtKB-UniRule"/>
</dbReference>
<evidence type="ECO:0000256" key="12">
    <source>
        <dbReference type="ARBA" id="ARBA00022786"/>
    </source>
</evidence>
<evidence type="ECO:0000256" key="15">
    <source>
        <dbReference type="RuleBase" id="RU367090"/>
    </source>
</evidence>
<evidence type="ECO:0000256" key="2">
    <source>
        <dbReference type="ARBA" id="ARBA00004514"/>
    </source>
</evidence>
<feature type="compositionally biased region" description="Gly residues" evidence="16">
    <location>
        <begin position="559"/>
        <end position="568"/>
    </location>
</feature>
<name>A0A150G5T1_GONPE</name>
<evidence type="ECO:0000256" key="5">
    <source>
        <dbReference type="ARBA" id="ARBA00012483"/>
    </source>
</evidence>
<evidence type="ECO:0000256" key="11">
    <source>
        <dbReference type="ARBA" id="ARBA00022771"/>
    </source>
</evidence>
<evidence type="ECO:0000256" key="8">
    <source>
        <dbReference type="ARBA" id="ARBA00022679"/>
    </source>
</evidence>
<keyword evidence="12 15" id="KW-0833">Ubl conjugation pathway</keyword>
<keyword evidence="13 15" id="KW-0862">Zinc</keyword>
<dbReference type="PROSITE" id="PS50089">
    <property type="entry name" value="ZF_RING_2"/>
    <property type="match status" value="1"/>
</dbReference>
<comment type="caution">
    <text evidence="18">The sequence shown here is derived from an EMBL/GenBank/DDBJ whole genome shotgun (WGS) entry which is preliminary data.</text>
</comment>
<keyword evidence="19" id="KW-1185">Reference proteome</keyword>
<feature type="region of interest" description="Disordered" evidence="16">
    <location>
        <begin position="770"/>
        <end position="793"/>
    </location>
</feature>
<dbReference type="InterPro" id="IPR054476">
    <property type="entry name" value="Ltn1_N"/>
</dbReference>
<keyword evidence="11 14" id="KW-0863">Zinc-finger</keyword>
<evidence type="ECO:0000256" key="4">
    <source>
        <dbReference type="ARBA" id="ARBA00007997"/>
    </source>
</evidence>
<evidence type="ECO:0000313" key="19">
    <source>
        <dbReference type="Proteomes" id="UP000075714"/>
    </source>
</evidence>
<dbReference type="Pfam" id="PF22958">
    <property type="entry name" value="Ltn1_1st"/>
    <property type="match status" value="1"/>
</dbReference>
<evidence type="ECO:0000256" key="10">
    <source>
        <dbReference type="ARBA" id="ARBA00022737"/>
    </source>
</evidence>
<evidence type="ECO:0000256" key="7">
    <source>
        <dbReference type="ARBA" id="ARBA00022490"/>
    </source>
</evidence>
<evidence type="ECO:0000313" key="18">
    <source>
        <dbReference type="EMBL" id="KXZ44895.1"/>
    </source>
</evidence>